<keyword evidence="6" id="KW-0449">Lipoprotein</keyword>
<dbReference type="AlphaFoldDB" id="A0A1D1Z7A1"/>
<dbReference type="CDD" id="cd21176">
    <property type="entry name" value="LPMO_auxiliary-like"/>
    <property type="match status" value="1"/>
</dbReference>
<evidence type="ECO:0000256" key="4">
    <source>
        <dbReference type="ARBA" id="ARBA00023136"/>
    </source>
</evidence>
<dbReference type="PANTHER" id="PTHR34992:SF5">
    <property type="entry name" value="ANCHORED PROTEIN, PUTATIVE (AFU_ORTHOLOGUE AFUA_6G02800)-RELATED"/>
    <property type="match status" value="1"/>
</dbReference>
<evidence type="ECO:0000256" key="6">
    <source>
        <dbReference type="ARBA" id="ARBA00023288"/>
    </source>
</evidence>
<name>A0A1D1Z7A1_9ARAE</name>
<proteinExistence type="predicted"/>
<comment type="subcellular location">
    <subcellularLocation>
        <location evidence="1">Cell membrane</location>
    </subcellularLocation>
    <subcellularLocation>
        <location evidence="7">Endomembrane system</location>
        <topology evidence="7">Lipid-anchor</topology>
    </subcellularLocation>
</comment>
<dbReference type="EMBL" id="GDJX01005202">
    <property type="protein sequence ID" value="JAT62734.1"/>
    <property type="molecule type" value="Transcribed_RNA"/>
</dbReference>
<dbReference type="GO" id="GO:0005886">
    <property type="term" value="C:plasma membrane"/>
    <property type="evidence" value="ECO:0007669"/>
    <property type="project" value="UniProtKB-SubCell"/>
</dbReference>
<evidence type="ECO:0000256" key="1">
    <source>
        <dbReference type="ARBA" id="ARBA00004236"/>
    </source>
</evidence>
<evidence type="ECO:0000313" key="9">
    <source>
        <dbReference type="EMBL" id="JAT62734.1"/>
    </source>
</evidence>
<dbReference type="Pfam" id="PF20238">
    <property type="entry name" value="BIM1-like_dom"/>
    <property type="match status" value="1"/>
</dbReference>
<evidence type="ECO:0000256" key="7">
    <source>
        <dbReference type="ARBA" id="ARBA00037868"/>
    </source>
</evidence>
<dbReference type="PANTHER" id="PTHR34992">
    <property type="entry name" value="HYPHAL ANASTAMOSIS-7 PROTEIN"/>
    <property type="match status" value="1"/>
</dbReference>
<reference evidence="9" key="1">
    <citation type="submission" date="2015-07" db="EMBL/GenBank/DDBJ databases">
        <title>Transcriptome Assembly of Anthurium amnicola.</title>
        <authorList>
            <person name="Suzuki J."/>
        </authorList>
    </citation>
    <scope>NUCLEOTIDE SEQUENCE</scope>
</reference>
<evidence type="ECO:0000256" key="2">
    <source>
        <dbReference type="ARBA" id="ARBA00022475"/>
    </source>
</evidence>
<organism evidence="9">
    <name type="scientific">Anthurium amnicola</name>
    <dbReference type="NCBI Taxonomy" id="1678845"/>
    <lineage>
        <taxon>Eukaryota</taxon>
        <taxon>Viridiplantae</taxon>
        <taxon>Streptophyta</taxon>
        <taxon>Embryophyta</taxon>
        <taxon>Tracheophyta</taxon>
        <taxon>Spermatophyta</taxon>
        <taxon>Magnoliopsida</taxon>
        <taxon>Liliopsida</taxon>
        <taxon>Araceae</taxon>
        <taxon>Pothoideae</taxon>
        <taxon>Potheae</taxon>
        <taxon>Anthurium</taxon>
    </lineage>
</organism>
<evidence type="ECO:0000259" key="8">
    <source>
        <dbReference type="Pfam" id="PF20238"/>
    </source>
</evidence>
<sequence>ESFLSFLLFKKKIMNTSKLFAVFFFLFFILISSTNAHFKFNNPPFRGDDEDKMPQPPCGGFNNVNTTAISQFPVTDGQVTVEFEDGNGVMMISYAPTTNDTFKPVSNNVTISIPSGTKPKGIVTPVDLSKAGAKVGDQGVIQAFFTNGTDTTWYQCADIKVVDAKKNGASIVDTSGFAFFMTILVSFIIVL</sequence>
<dbReference type="InterPro" id="IPR046936">
    <property type="entry name" value="BIM1-like"/>
</dbReference>
<evidence type="ECO:0000256" key="5">
    <source>
        <dbReference type="ARBA" id="ARBA00023180"/>
    </source>
</evidence>
<accession>A0A1D1Z7A1</accession>
<dbReference type="GO" id="GO:0012505">
    <property type="term" value="C:endomembrane system"/>
    <property type="evidence" value="ECO:0007669"/>
    <property type="project" value="UniProtKB-SubCell"/>
</dbReference>
<evidence type="ECO:0000256" key="3">
    <source>
        <dbReference type="ARBA" id="ARBA00022729"/>
    </source>
</evidence>
<dbReference type="InterPro" id="IPR046530">
    <property type="entry name" value="BIM1-like_dom"/>
</dbReference>
<keyword evidence="4" id="KW-0472">Membrane</keyword>
<protein>
    <submittedName>
        <fullName evidence="9">Biosynthetic arginine decarboxylase</fullName>
    </submittedName>
</protein>
<keyword evidence="5" id="KW-0325">Glycoprotein</keyword>
<keyword evidence="3" id="KW-0732">Signal</keyword>
<keyword evidence="2" id="KW-1003">Cell membrane</keyword>
<feature type="domain" description="Copper acquisition factor BIM1-like" evidence="8">
    <location>
        <begin position="35"/>
        <end position="165"/>
    </location>
</feature>
<feature type="non-terminal residue" evidence="9">
    <location>
        <position position="1"/>
    </location>
</feature>
<gene>
    <name evidence="9" type="primary">speA_1</name>
    <name evidence="9" type="ORF">g.153628</name>
</gene>